<evidence type="ECO:0000256" key="1">
    <source>
        <dbReference type="SAM" id="SignalP"/>
    </source>
</evidence>
<sequence>MHLHRHGKRGQGCHRLHLLLLLLLSVQKRGANGRCPLLDARPVWSLNGRRPLKHLDGCPTGLPGDLFLPQRTHFVSEERRHALLGAVADGGEVVPSFQCQHNFSLCQGHELLCHVGKARW</sequence>
<dbReference type="EMBL" id="GEGO01001802">
    <property type="protein sequence ID" value="JAR93602.1"/>
    <property type="molecule type" value="Transcribed_RNA"/>
</dbReference>
<reference evidence="2" key="1">
    <citation type="journal article" date="2018" name="PLoS Negl. Trop. Dis.">
        <title>Sialome diversity of ticks revealed by RNAseq of single tick salivary glands.</title>
        <authorList>
            <person name="Perner J."/>
            <person name="Kropackova S."/>
            <person name="Kopacek P."/>
            <person name="Ribeiro J.M."/>
        </authorList>
    </citation>
    <scope>NUCLEOTIDE SEQUENCE</scope>
    <source>
        <strain evidence="2">Siblings of single egg batch collected in Ceske Budejovice</strain>
        <tissue evidence="2">Salivary glands</tissue>
    </source>
</reference>
<feature type="chain" id="PRO_5007543015" evidence="1">
    <location>
        <begin position="34"/>
        <end position="120"/>
    </location>
</feature>
<feature type="signal peptide" evidence="1">
    <location>
        <begin position="1"/>
        <end position="33"/>
    </location>
</feature>
<dbReference type="AlphaFoldDB" id="A0A147BSZ6"/>
<keyword evidence="1" id="KW-0732">Signal</keyword>
<organism evidence="2">
    <name type="scientific">Ixodes ricinus</name>
    <name type="common">Common tick</name>
    <name type="synonym">Acarus ricinus</name>
    <dbReference type="NCBI Taxonomy" id="34613"/>
    <lineage>
        <taxon>Eukaryota</taxon>
        <taxon>Metazoa</taxon>
        <taxon>Ecdysozoa</taxon>
        <taxon>Arthropoda</taxon>
        <taxon>Chelicerata</taxon>
        <taxon>Arachnida</taxon>
        <taxon>Acari</taxon>
        <taxon>Parasitiformes</taxon>
        <taxon>Ixodida</taxon>
        <taxon>Ixodoidea</taxon>
        <taxon>Ixodidae</taxon>
        <taxon>Ixodinae</taxon>
        <taxon>Ixodes</taxon>
    </lineage>
</organism>
<protein>
    <submittedName>
        <fullName evidence="2">Putative secreted protein</fullName>
    </submittedName>
</protein>
<proteinExistence type="predicted"/>
<name>A0A147BSZ6_IXORI</name>
<evidence type="ECO:0000313" key="2">
    <source>
        <dbReference type="EMBL" id="JAR93602.1"/>
    </source>
</evidence>
<accession>A0A147BSZ6</accession>